<dbReference type="Gene3D" id="1.10.10.10">
    <property type="entry name" value="Winged helix-like DNA-binding domain superfamily/Winged helix DNA-binding domain"/>
    <property type="match status" value="1"/>
</dbReference>
<name>A0A9E7D7I7_9HYPH</name>
<dbReference type="KEGG" id="apol:K9D25_23290"/>
<dbReference type="SUPFAM" id="SSF51004">
    <property type="entry name" value="C-terminal (heme d1) domain of cytochrome cd1-nitrite reductase"/>
    <property type="match status" value="1"/>
</dbReference>
<evidence type="ECO:0000313" key="1">
    <source>
        <dbReference type="EMBL" id="UOK73580.1"/>
    </source>
</evidence>
<keyword evidence="1" id="KW-0614">Plasmid</keyword>
<geneLocation type="plasmid" evidence="1 2">
    <name>pB</name>
</geneLocation>
<dbReference type="Proteomes" id="UP000831684">
    <property type="component" value="Plasmid pB"/>
</dbReference>
<dbReference type="RefSeq" id="WP_244451195.1">
    <property type="nucleotide sequence ID" value="NZ_CP083241.1"/>
</dbReference>
<sequence>MNAPSTPGPIASANLRPLARLDLPGGGEVTIKDGHAFIGHMSPPDGTTILDIRDPVRPRIIARLAPPDPFSHTHKVKVAGDLMITNVERHRRHFYRRGERLATVAAELEAGLGRPPEEAELAAALGVAPGEMADLRAGLARGYDAGGFRVWDIADPAHPRELAYVKTGGIGVHRFDMDERFAYISTEMEGYVGNILVIYDLADPTRPREVSRWHLPGQNVAAGETPSWPGQRHRLHHALRVGDILWAGCWYAGAYTIDVSDISRPRTLGSFNYHPPFPEPTHTLFRLATSIAGREIALMVDEEHDHTPGQPHAFLWVMDASSPGALTPISTFHVADTDSPYAKAGGRFGAHQFQERQIGSLVFASWFAGGLRVIDLATPDVPREIGHFVPQPAPGHRAPQSNDVDVDPRGIVALLDRDRGLDLIAFEG</sequence>
<gene>
    <name evidence="1" type="ORF">K9D25_23290</name>
</gene>
<dbReference type="InterPro" id="IPR011048">
    <property type="entry name" value="Haem_d1_sf"/>
</dbReference>
<organism evidence="1 2">
    <name type="scientific">Ancylobacter polymorphus</name>
    <dbReference type="NCBI Taxonomy" id="223390"/>
    <lineage>
        <taxon>Bacteria</taxon>
        <taxon>Pseudomonadati</taxon>
        <taxon>Pseudomonadota</taxon>
        <taxon>Alphaproteobacteria</taxon>
        <taxon>Hyphomicrobiales</taxon>
        <taxon>Xanthobacteraceae</taxon>
        <taxon>Ancylobacter</taxon>
    </lineage>
</organism>
<dbReference type="InterPro" id="IPR036388">
    <property type="entry name" value="WH-like_DNA-bd_sf"/>
</dbReference>
<proteinExistence type="predicted"/>
<dbReference type="AlphaFoldDB" id="A0A9E7D7I7"/>
<protein>
    <submittedName>
        <fullName evidence="1">RNA polymerase subunit sigma-70</fullName>
    </submittedName>
</protein>
<accession>A0A9E7D7I7</accession>
<evidence type="ECO:0000313" key="2">
    <source>
        <dbReference type="Proteomes" id="UP000831684"/>
    </source>
</evidence>
<dbReference type="EMBL" id="CP083241">
    <property type="protein sequence ID" value="UOK73580.1"/>
    <property type="molecule type" value="Genomic_DNA"/>
</dbReference>
<reference evidence="1" key="1">
    <citation type="submission" date="2021-09" db="EMBL/GenBank/DDBJ databases">
        <title>Network and meta-omics reveal the key degrader and cooperation patterns in an efficient 1,4-dioxane-degrading microbial community.</title>
        <authorList>
            <person name="Dai C."/>
        </authorList>
    </citation>
    <scope>NUCLEOTIDE SEQUENCE</scope>
    <source>
        <strain evidence="1">ZM13</strain>
        <plasmid evidence="1">pB</plasmid>
    </source>
</reference>